<accession>A0ABR8SVG0</accession>
<sequence length="481" mass="55566">MQNLLLLLFYITSFYAFIPSLISRLFGFRVFRKGKNVKDYALTFDDGPDPYYTPLLLDLLKRYDAKATFFVVGEHAERNPDLLKRIHNEGHLIGIHNYKHYTNWLMSPKLVRQQIERTDTIVFQITGSHTEYYRPPWGITNLFDFSKKHHHRIILWSGMFGDWKERIGVDRLTERMKKKLRGGEVMVLHDCGTTPGADKHAPQIMLLALEKVLEMARNEGLKSIRIDEMIDLHNASKNANSVRTLQFGKDRLETMRTGMKKVVVKLWLGWEKVFHLVTQLKTITPENPFLHYRIRPYQGKPIALTDGEFLEKGDAIIELHFDNKKLYQLGTTSRTSVHLAIRMIRTMEKQLPDLAHLIAKDPDAAGVKALYGVTMINRGPEQFGFLVKDLPKGWFAASSSIYLKILMSVIHPQGQKRLKEGNQQMVPKMIIMPMDVLYERFGSVHKPERTAPREVKDERYEEEEPGILTGNSDLSRTPPVA</sequence>
<dbReference type="EMBL" id="JACSQL010000002">
    <property type="protein sequence ID" value="MBD7967452.1"/>
    <property type="molecule type" value="Genomic_DNA"/>
</dbReference>
<dbReference type="Gene3D" id="3.20.20.370">
    <property type="entry name" value="Glycoside hydrolase/deacetylase"/>
    <property type="match status" value="1"/>
</dbReference>
<feature type="domain" description="NodB homology" evidence="2">
    <location>
        <begin position="38"/>
        <end position="224"/>
    </location>
</feature>
<dbReference type="RefSeq" id="WP_191799416.1">
    <property type="nucleotide sequence ID" value="NZ_JACSQL010000002.1"/>
</dbReference>
<keyword evidence="4" id="KW-1185">Reference proteome</keyword>
<dbReference type="SUPFAM" id="SSF88713">
    <property type="entry name" value="Glycoside hydrolase/deacetylase"/>
    <property type="match status" value="1"/>
</dbReference>
<dbReference type="InterPro" id="IPR050248">
    <property type="entry name" value="Polysacc_deacetylase_ArnD"/>
</dbReference>
<feature type="region of interest" description="Disordered" evidence="1">
    <location>
        <begin position="447"/>
        <end position="481"/>
    </location>
</feature>
<evidence type="ECO:0000259" key="2">
    <source>
        <dbReference type="PROSITE" id="PS51677"/>
    </source>
</evidence>
<name>A0ABR8SVG0_9BACL</name>
<evidence type="ECO:0000313" key="3">
    <source>
        <dbReference type="EMBL" id="MBD7967452.1"/>
    </source>
</evidence>
<evidence type="ECO:0000313" key="4">
    <source>
        <dbReference type="Proteomes" id="UP000608071"/>
    </source>
</evidence>
<organism evidence="3 4">
    <name type="scientific">Paenibacillus gallinarum</name>
    <dbReference type="NCBI Taxonomy" id="2762232"/>
    <lineage>
        <taxon>Bacteria</taxon>
        <taxon>Bacillati</taxon>
        <taxon>Bacillota</taxon>
        <taxon>Bacilli</taxon>
        <taxon>Bacillales</taxon>
        <taxon>Paenibacillaceae</taxon>
        <taxon>Paenibacillus</taxon>
    </lineage>
</organism>
<dbReference type="Pfam" id="PF01522">
    <property type="entry name" value="Polysacc_deac_1"/>
    <property type="match status" value="1"/>
</dbReference>
<dbReference type="PANTHER" id="PTHR10587">
    <property type="entry name" value="GLYCOSYL TRANSFERASE-RELATED"/>
    <property type="match status" value="1"/>
</dbReference>
<proteinExistence type="predicted"/>
<dbReference type="PANTHER" id="PTHR10587:SF137">
    <property type="entry name" value="4-DEOXY-4-FORMAMIDO-L-ARABINOSE-PHOSPHOUNDECAPRENOL DEFORMYLASE ARND-RELATED"/>
    <property type="match status" value="1"/>
</dbReference>
<comment type="caution">
    <text evidence="3">The sequence shown here is derived from an EMBL/GenBank/DDBJ whole genome shotgun (WGS) entry which is preliminary data.</text>
</comment>
<dbReference type="InterPro" id="IPR002509">
    <property type="entry name" value="NODB_dom"/>
</dbReference>
<feature type="compositionally biased region" description="Basic and acidic residues" evidence="1">
    <location>
        <begin position="447"/>
        <end position="459"/>
    </location>
</feature>
<evidence type="ECO:0000256" key="1">
    <source>
        <dbReference type="SAM" id="MobiDB-lite"/>
    </source>
</evidence>
<dbReference type="Proteomes" id="UP000608071">
    <property type="component" value="Unassembled WGS sequence"/>
</dbReference>
<dbReference type="InterPro" id="IPR011330">
    <property type="entry name" value="Glyco_hydro/deAcase_b/a-brl"/>
</dbReference>
<protein>
    <submittedName>
        <fullName evidence="3">Polysaccharide deacetylase family protein</fullName>
    </submittedName>
</protein>
<dbReference type="InterPro" id="IPR054467">
    <property type="entry name" value="YkoP-like_dom"/>
</dbReference>
<dbReference type="PROSITE" id="PS51677">
    <property type="entry name" value="NODB"/>
    <property type="match status" value="1"/>
</dbReference>
<dbReference type="Pfam" id="PF22790">
    <property type="entry name" value="YkoP"/>
    <property type="match status" value="1"/>
</dbReference>
<gene>
    <name evidence="3" type="ORF">H9647_05215</name>
</gene>
<dbReference type="CDD" id="cd10959">
    <property type="entry name" value="CE4_NodB_like_3"/>
    <property type="match status" value="1"/>
</dbReference>
<reference evidence="3 4" key="1">
    <citation type="submission" date="2020-08" db="EMBL/GenBank/DDBJ databases">
        <title>A Genomic Blueprint of the Chicken Gut Microbiome.</title>
        <authorList>
            <person name="Gilroy R."/>
            <person name="Ravi A."/>
            <person name="Getino M."/>
            <person name="Pursley I."/>
            <person name="Horton D.L."/>
            <person name="Alikhan N.-F."/>
            <person name="Baker D."/>
            <person name="Gharbi K."/>
            <person name="Hall N."/>
            <person name="Watson M."/>
            <person name="Adriaenssens E.M."/>
            <person name="Foster-Nyarko E."/>
            <person name="Jarju S."/>
            <person name="Secka A."/>
            <person name="Antonio M."/>
            <person name="Oren A."/>
            <person name="Chaudhuri R."/>
            <person name="La Ragione R.M."/>
            <person name="Hildebrand F."/>
            <person name="Pallen M.J."/>
        </authorList>
    </citation>
    <scope>NUCLEOTIDE SEQUENCE [LARGE SCALE GENOMIC DNA]</scope>
    <source>
        <strain evidence="3 4">Sa2BVA9</strain>
    </source>
</reference>